<dbReference type="Pfam" id="PF03647">
    <property type="entry name" value="Tmemb_14"/>
    <property type="match status" value="1"/>
</dbReference>
<evidence type="ECO:0000256" key="5">
    <source>
        <dbReference type="SAM" id="Phobius"/>
    </source>
</evidence>
<dbReference type="InterPro" id="IPR005349">
    <property type="entry name" value="TMEM14"/>
</dbReference>
<keyword evidence="7" id="KW-1185">Reference proteome</keyword>
<organism evidence="6 7">
    <name type="scientific">Puniceicoccus vermicola</name>
    <dbReference type="NCBI Taxonomy" id="388746"/>
    <lineage>
        <taxon>Bacteria</taxon>
        <taxon>Pseudomonadati</taxon>
        <taxon>Verrucomicrobiota</taxon>
        <taxon>Opitutia</taxon>
        <taxon>Puniceicoccales</taxon>
        <taxon>Puniceicoccaceae</taxon>
        <taxon>Puniceicoccus</taxon>
    </lineage>
</organism>
<evidence type="ECO:0000256" key="3">
    <source>
        <dbReference type="ARBA" id="ARBA00022989"/>
    </source>
</evidence>
<keyword evidence="2 5" id="KW-0812">Transmembrane</keyword>
<accession>A0A7X1AWU5</accession>
<evidence type="ECO:0000313" key="7">
    <source>
        <dbReference type="Proteomes" id="UP000525652"/>
    </source>
</evidence>
<feature type="transmembrane region" description="Helical" evidence="5">
    <location>
        <begin position="26"/>
        <end position="47"/>
    </location>
</feature>
<comment type="caution">
    <text evidence="6">The sequence shown here is derived from an EMBL/GenBank/DDBJ whole genome shotgun (WGS) entry which is preliminary data.</text>
</comment>
<feature type="transmembrane region" description="Helical" evidence="5">
    <location>
        <begin position="85"/>
        <end position="104"/>
    </location>
</feature>
<evidence type="ECO:0000256" key="2">
    <source>
        <dbReference type="ARBA" id="ARBA00022692"/>
    </source>
</evidence>
<dbReference type="EMBL" id="JACHVA010000053">
    <property type="protein sequence ID" value="MBC2601392.1"/>
    <property type="molecule type" value="Genomic_DNA"/>
</dbReference>
<feature type="transmembrane region" description="Helical" evidence="5">
    <location>
        <begin position="116"/>
        <end position="133"/>
    </location>
</feature>
<evidence type="ECO:0000256" key="4">
    <source>
        <dbReference type="ARBA" id="ARBA00023136"/>
    </source>
</evidence>
<dbReference type="InterPro" id="IPR044890">
    <property type="entry name" value="TMEM14_sf"/>
</dbReference>
<evidence type="ECO:0000256" key="1">
    <source>
        <dbReference type="ARBA" id="ARBA00004370"/>
    </source>
</evidence>
<dbReference type="RefSeq" id="WP_185692107.1">
    <property type="nucleotide sequence ID" value="NZ_JACHVA010000053.1"/>
</dbReference>
<comment type="subcellular location">
    <subcellularLocation>
        <location evidence="1">Membrane</location>
    </subcellularLocation>
</comment>
<reference evidence="6 7" key="1">
    <citation type="submission" date="2020-07" db="EMBL/GenBank/DDBJ databases">
        <authorList>
            <person name="Feng X."/>
        </authorList>
    </citation>
    <scope>NUCLEOTIDE SEQUENCE [LARGE SCALE GENOMIC DNA]</scope>
    <source>
        <strain evidence="6 7">JCM14086</strain>
    </source>
</reference>
<feature type="transmembrane region" description="Helical" evidence="5">
    <location>
        <begin position="53"/>
        <end position="73"/>
    </location>
</feature>
<evidence type="ECO:0000313" key="6">
    <source>
        <dbReference type="EMBL" id="MBC2601392.1"/>
    </source>
</evidence>
<dbReference type="Gene3D" id="1.10.10.1740">
    <property type="entry name" value="Transmembrane protein 14-like"/>
    <property type="match status" value="1"/>
</dbReference>
<dbReference type="GO" id="GO:0016020">
    <property type="term" value="C:membrane"/>
    <property type="evidence" value="ECO:0007669"/>
    <property type="project" value="UniProtKB-SubCell"/>
</dbReference>
<dbReference type="AlphaFoldDB" id="A0A7X1AWU5"/>
<name>A0A7X1AWU5_9BACT</name>
<gene>
    <name evidence="6" type="ORF">H5P30_06335</name>
</gene>
<keyword evidence="4 5" id="KW-0472">Membrane</keyword>
<proteinExistence type="predicted"/>
<dbReference type="Proteomes" id="UP000525652">
    <property type="component" value="Unassembled WGS sequence"/>
</dbReference>
<sequence length="147" mass="16256">MSESSPSQPDSSSHKAPVAMPRKRRAFAFTLLAYGLFLIAIGIAGYANNPEKAKTALISGGVFGGIHLVWSYLWNRKHEIARKGVAVTLILVLIVSAWRTWVSWQAFLDGDPAKKLVAFLLTAMLLGTLRVFLRYLTLPKWKPSTNS</sequence>
<keyword evidence="3 5" id="KW-1133">Transmembrane helix</keyword>
<protein>
    <submittedName>
        <fullName evidence="6">Uncharacterized protein</fullName>
    </submittedName>
</protein>